<name>A0ACC4C1D4_POPAL</name>
<gene>
    <name evidence="1" type="ORF">D5086_011904</name>
</gene>
<evidence type="ECO:0000313" key="2">
    <source>
        <dbReference type="Proteomes" id="UP000309997"/>
    </source>
</evidence>
<reference evidence="1 2" key="1">
    <citation type="journal article" date="2024" name="Plant Biotechnol. J.">
        <title>Genome and CRISPR/Cas9 system of a widespread forest tree (Populus alba) in the world.</title>
        <authorList>
            <person name="Liu Y.J."/>
            <person name="Jiang P.F."/>
            <person name="Han X.M."/>
            <person name="Li X.Y."/>
            <person name="Wang H.M."/>
            <person name="Wang Y.J."/>
            <person name="Wang X.X."/>
            <person name="Zeng Q.Y."/>
        </authorList>
    </citation>
    <scope>NUCLEOTIDE SEQUENCE [LARGE SCALE GENOMIC DNA]</scope>
    <source>
        <strain evidence="2">cv. PAL-ZL1</strain>
    </source>
</reference>
<proteinExistence type="predicted"/>
<comment type="caution">
    <text evidence="1">The sequence shown here is derived from an EMBL/GenBank/DDBJ whole genome shotgun (WGS) entry which is preliminary data.</text>
</comment>
<accession>A0ACC4C1D4</accession>
<evidence type="ECO:0000313" key="1">
    <source>
        <dbReference type="EMBL" id="KAL3585037.1"/>
    </source>
</evidence>
<organism evidence="1 2">
    <name type="scientific">Populus alba</name>
    <name type="common">White poplar</name>
    <dbReference type="NCBI Taxonomy" id="43335"/>
    <lineage>
        <taxon>Eukaryota</taxon>
        <taxon>Viridiplantae</taxon>
        <taxon>Streptophyta</taxon>
        <taxon>Embryophyta</taxon>
        <taxon>Tracheophyta</taxon>
        <taxon>Spermatophyta</taxon>
        <taxon>Magnoliopsida</taxon>
        <taxon>eudicotyledons</taxon>
        <taxon>Gunneridae</taxon>
        <taxon>Pentapetalae</taxon>
        <taxon>rosids</taxon>
        <taxon>fabids</taxon>
        <taxon>Malpighiales</taxon>
        <taxon>Salicaceae</taxon>
        <taxon>Saliceae</taxon>
        <taxon>Populus</taxon>
    </lineage>
</organism>
<keyword evidence="2" id="KW-1185">Reference proteome</keyword>
<dbReference type="Proteomes" id="UP000309997">
    <property type="component" value="Unassembled WGS sequence"/>
</dbReference>
<protein>
    <submittedName>
        <fullName evidence="1">Uncharacterized protein</fullName>
    </submittedName>
</protein>
<dbReference type="EMBL" id="RCHU02000006">
    <property type="protein sequence ID" value="KAL3585037.1"/>
    <property type="molecule type" value="Genomic_DNA"/>
</dbReference>
<sequence>MLQENLGSLLMFFSLLVLPFLGLMFYLSDREEYGQPKFRSTDPDYIIPFYANPVPYRVLPLLHNDKGYETFAYHGRKFKDANGIII</sequence>